<dbReference type="RefSeq" id="WP_076381843.1">
    <property type="nucleotide sequence ID" value="NZ_AP017422.1"/>
</dbReference>
<dbReference type="InterPro" id="IPR050553">
    <property type="entry name" value="Thioredoxin_ResA/DsbE_sf"/>
</dbReference>
<gene>
    <name evidence="7" type="ORF">SAMN05421788_110275</name>
</gene>
<dbReference type="Gene3D" id="3.40.30.10">
    <property type="entry name" value="Glutaredoxin"/>
    <property type="match status" value="1"/>
</dbReference>
<dbReference type="Proteomes" id="UP000186917">
    <property type="component" value="Unassembled WGS sequence"/>
</dbReference>
<protein>
    <submittedName>
        <fullName evidence="7">Peroxiredoxin</fullName>
    </submittedName>
</protein>
<proteinExistence type="predicted"/>
<dbReference type="PROSITE" id="PS51352">
    <property type="entry name" value="THIOREDOXIN_2"/>
    <property type="match status" value="1"/>
</dbReference>
<name>A0A173MAH0_9BACT</name>
<dbReference type="InterPro" id="IPR013766">
    <property type="entry name" value="Thioredoxin_domain"/>
</dbReference>
<dbReference type="Pfam" id="PF14289">
    <property type="entry name" value="DUF4369"/>
    <property type="match status" value="1"/>
</dbReference>
<evidence type="ECO:0000256" key="5">
    <source>
        <dbReference type="SAM" id="SignalP"/>
    </source>
</evidence>
<keyword evidence="5" id="KW-0732">Signal</keyword>
<keyword evidence="3" id="KW-1015">Disulfide bond</keyword>
<dbReference type="Pfam" id="PF00578">
    <property type="entry name" value="AhpC-TSA"/>
    <property type="match status" value="1"/>
</dbReference>
<dbReference type="PROSITE" id="PS00194">
    <property type="entry name" value="THIOREDOXIN_1"/>
    <property type="match status" value="1"/>
</dbReference>
<evidence type="ECO:0000256" key="3">
    <source>
        <dbReference type="ARBA" id="ARBA00023157"/>
    </source>
</evidence>
<evidence type="ECO:0000313" key="8">
    <source>
        <dbReference type="Proteomes" id="UP000186917"/>
    </source>
</evidence>
<dbReference type="PANTHER" id="PTHR42852">
    <property type="entry name" value="THIOL:DISULFIDE INTERCHANGE PROTEIN DSBE"/>
    <property type="match status" value="1"/>
</dbReference>
<accession>A0A173MAH0</accession>
<dbReference type="AlphaFoldDB" id="A0A173MAH0"/>
<sequence>MKKLAFYICTAFAAAAVTTAAAQTAKKAVKAKVKGYAIAGTIAGLDTGWVYLVKEVGEEKITDSARVQNGQFRFAGTVPYPVFAFIKQGKTYSQGAFFLENTPVTFNAKKDSLSSAVVKAGAVNEDWKAYCEAFNVVKVKAGVYYRLSDSLNKVFKGKPDSASKALLDASRKQLEQEDDQVHTTFVQSHTSSAVSAFAALTHYAGYNAFDKAADMYAIMDTVARASYYGKKLQEALLLTRKTAIGSKPQLTMVDTAGRPVSLSDFKGKYVLVDFWASWCGPCRKENPNLVAAYNTWHEAGLEIVGVSLDGSKEAWLKAIHADHLNWTHLSDLQGWKNAAALEFGIKSVPTNFLLDKEGKVIAKDLRGEDLQKRLKVLLGS</sequence>
<evidence type="ECO:0000313" key="7">
    <source>
        <dbReference type="EMBL" id="SIT31763.1"/>
    </source>
</evidence>
<dbReference type="CDD" id="cd02966">
    <property type="entry name" value="TlpA_like_family"/>
    <property type="match status" value="1"/>
</dbReference>
<keyword evidence="8" id="KW-1185">Reference proteome</keyword>
<dbReference type="GO" id="GO:0030313">
    <property type="term" value="C:cell envelope"/>
    <property type="evidence" value="ECO:0007669"/>
    <property type="project" value="UniProtKB-SubCell"/>
</dbReference>
<dbReference type="PANTHER" id="PTHR42852:SF6">
    <property type="entry name" value="THIOL:DISULFIDE INTERCHANGE PROTEIN DSBE"/>
    <property type="match status" value="1"/>
</dbReference>
<dbReference type="OrthoDB" id="750178at2"/>
<evidence type="ECO:0000256" key="2">
    <source>
        <dbReference type="ARBA" id="ARBA00022748"/>
    </source>
</evidence>
<evidence type="ECO:0000256" key="1">
    <source>
        <dbReference type="ARBA" id="ARBA00004196"/>
    </source>
</evidence>
<dbReference type="InterPro" id="IPR025380">
    <property type="entry name" value="DUF4369"/>
</dbReference>
<reference evidence="8" key="1">
    <citation type="submission" date="2017-01" db="EMBL/GenBank/DDBJ databases">
        <authorList>
            <person name="Varghese N."/>
            <person name="Submissions S."/>
        </authorList>
    </citation>
    <scope>NUCLEOTIDE SEQUENCE [LARGE SCALE GENOMIC DNA]</scope>
    <source>
        <strain evidence="8">DSM 21054</strain>
    </source>
</reference>
<dbReference type="InterPro" id="IPR036249">
    <property type="entry name" value="Thioredoxin-like_sf"/>
</dbReference>
<dbReference type="EMBL" id="FTOR01000010">
    <property type="protein sequence ID" value="SIT31763.1"/>
    <property type="molecule type" value="Genomic_DNA"/>
</dbReference>
<evidence type="ECO:0000259" key="6">
    <source>
        <dbReference type="PROSITE" id="PS51352"/>
    </source>
</evidence>
<feature type="signal peptide" evidence="5">
    <location>
        <begin position="1"/>
        <end position="22"/>
    </location>
</feature>
<keyword evidence="4" id="KW-0676">Redox-active center</keyword>
<feature type="chain" id="PRO_5030022667" evidence="5">
    <location>
        <begin position="23"/>
        <end position="380"/>
    </location>
</feature>
<organism evidence="7 8">
    <name type="scientific">Filimonas lacunae</name>
    <dbReference type="NCBI Taxonomy" id="477680"/>
    <lineage>
        <taxon>Bacteria</taxon>
        <taxon>Pseudomonadati</taxon>
        <taxon>Bacteroidota</taxon>
        <taxon>Chitinophagia</taxon>
        <taxon>Chitinophagales</taxon>
        <taxon>Chitinophagaceae</taxon>
        <taxon>Filimonas</taxon>
    </lineage>
</organism>
<dbReference type="InterPro" id="IPR000866">
    <property type="entry name" value="AhpC/TSA"/>
</dbReference>
<dbReference type="GO" id="GO:0017004">
    <property type="term" value="P:cytochrome complex assembly"/>
    <property type="evidence" value="ECO:0007669"/>
    <property type="project" value="UniProtKB-KW"/>
</dbReference>
<dbReference type="GO" id="GO:0016491">
    <property type="term" value="F:oxidoreductase activity"/>
    <property type="evidence" value="ECO:0007669"/>
    <property type="project" value="InterPro"/>
</dbReference>
<dbReference type="SUPFAM" id="SSF52833">
    <property type="entry name" value="Thioredoxin-like"/>
    <property type="match status" value="1"/>
</dbReference>
<dbReference type="InterPro" id="IPR017937">
    <property type="entry name" value="Thioredoxin_CS"/>
</dbReference>
<feature type="domain" description="Thioredoxin" evidence="6">
    <location>
        <begin position="241"/>
        <end position="380"/>
    </location>
</feature>
<dbReference type="STRING" id="477680.SAMN05421788_110275"/>
<dbReference type="GO" id="GO:0016209">
    <property type="term" value="F:antioxidant activity"/>
    <property type="evidence" value="ECO:0007669"/>
    <property type="project" value="InterPro"/>
</dbReference>
<evidence type="ECO:0000256" key="4">
    <source>
        <dbReference type="ARBA" id="ARBA00023284"/>
    </source>
</evidence>
<comment type="subcellular location">
    <subcellularLocation>
        <location evidence="1">Cell envelope</location>
    </subcellularLocation>
</comment>
<dbReference type="KEGG" id="fln:FLA_0537"/>
<keyword evidence="2" id="KW-0201">Cytochrome c-type biogenesis</keyword>